<organism evidence="1 2">
    <name type="scientific">Naganishia adeliensis</name>
    <dbReference type="NCBI Taxonomy" id="92952"/>
    <lineage>
        <taxon>Eukaryota</taxon>
        <taxon>Fungi</taxon>
        <taxon>Dikarya</taxon>
        <taxon>Basidiomycota</taxon>
        <taxon>Agaricomycotina</taxon>
        <taxon>Tremellomycetes</taxon>
        <taxon>Filobasidiales</taxon>
        <taxon>Filobasidiaceae</taxon>
        <taxon>Naganishia</taxon>
    </lineage>
</organism>
<comment type="caution">
    <text evidence="1">The sequence shown here is derived from an EMBL/GenBank/DDBJ whole genome shotgun (WGS) entry which is preliminary data.</text>
</comment>
<accession>A0ACC2VPI1</accession>
<keyword evidence="2" id="KW-1185">Reference proteome</keyword>
<evidence type="ECO:0000313" key="1">
    <source>
        <dbReference type="EMBL" id="KAJ9101364.1"/>
    </source>
</evidence>
<sequence>MFPPPLRRPLDDPTEGGTVDADEAIRGTDDDALTSRLSALALGYIPPSQDPYTQLFTRSGRMPPLQQIKRAPLINVGTHHRSWCVDRLVGRWSEQGGRRQVVVLGAGSDARFWRTGGRASERKAKIRPGDEDRGVRTASQGDLSPIHANLAKYIEVDFPHITATKARRIVTKKTLLSAISPRPEALAAGEKPYNVSQGGTRLDAEVYHLVPLDLRQQSSQAGDLLSETLLPLLDPTLPTLFLAECLFCYMAPEESAAIIEWFGNVFGRDGGGGCMGVVYEMCGLDDSFGTVMKRNLMSRGIPLPGAIYASPTDQASRFTCAGFDFATGVSLKDIRTQYIPKDELERISKLEFLDEVEELELVLDHYCVAWGVKLPSSVRKRVESGEERLEEVVDVGLR</sequence>
<reference evidence="1" key="1">
    <citation type="submission" date="2023-04" db="EMBL/GenBank/DDBJ databases">
        <title>Draft Genome sequencing of Naganishia species isolated from polar environments using Oxford Nanopore Technology.</title>
        <authorList>
            <person name="Leo P."/>
            <person name="Venkateswaran K."/>
        </authorList>
    </citation>
    <scope>NUCLEOTIDE SEQUENCE</scope>
    <source>
        <strain evidence="1">MNA-CCFEE 5262</strain>
    </source>
</reference>
<name>A0ACC2VPI1_9TREE</name>
<proteinExistence type="predicted"/>
<dbReference type="EMBL" id="JASBWS010000070">
    <property type="protein sequence ID" value="KAJ9101364.1"/>
    <property type="molecule type" value="Genomic_DNA"/>
</dbReference>
<gene>
    <name evidence="1" type="ORF">QFC20_005245</name>
</gene>
<protein>
    <submittedName>
        <fullName evidence="1">Uncharacterized protein</fullName>
    </submittedName>
</protein>
<evidence type="ECO:0000313" key="2">
    <source>
        <dbReference type="Proteomes" id="UP001230649"/>
    </source>
</evidence>
<dbReference type="Proteomes" id="UP001230649">
    <property type="component" value="Unassembled WGS sequence"/>
</dbReference>